<reference evidence="2" key="1">
    <citation type="submission" date="2022-11" db="UniProtKB">
        <authorList>
            <consortium name="WormBaseParasite"/>
        </authorList>
    </citation>
    <scope>IDENTIFICATION</scope>
</reference>
<dbReference type="Proteomes" id="UP000887580">
    <property type="component" value="Unplaced"/>
</dbReference>
<accession>A0AC35G7M4</accession>
<evidence type="ECO:0000313" key="2">
    <source>
        <dbReference type="WBParaSite" id="PS1159_v2.g2497.t1"/>
    </source>
</evidence>
<dbReference type="WBParaSite" id="PS1159_v2.g2497.t1">
    <property type="protein sequence ID" value="PS1159_v2.g2497.t1"/>
    <property type="gene ID" value="PS1159_v2.g2497"/>
</dbReference>
<proteinExistence type="predicted"/>
<evidence type="ECO:0000313" key="1">
    <source>
        <dbReference type="Proteomes" id="UP000887580"/>
    </source>
</evidence>
<protein>
    <submittedName>
        <fullName evidence="2">MSP domain-containing protein</fullName>
    </submittedName>
</protein>
<name>A0AC35G7M4_9BILA</name>
<organism evidence="1 2">
    <name type="scientific">Panagrolaimus sp. PS1159</name>
    <dbReference type="NCBI Taxonomy" id="55785"/>
    <lineage>
        <taxon>Eukaryota</taxon>
        <taxon>Metazoa</taxon>
        <taxon>Ecdysozoa</taxon>
        <taxon>Nematoda</taxon>
        <taxon>Chromadorea</taxon>
        <taxon>Rhabditida</taxon>
        <taxon>Tylenchina</taxon>
        <taxon>Panagrolaimomorpha</taxon>
        <taxon>Panagrolaimoidea</taxon>
        <taxon>Panagrolaimidae</taxon>
        <taxon>Panagrolaimus</taxon>
    </lineage>
</organism>
<sequence length="127" mass="14330">MASGGGTAANGGRKLNENKPGEPPFQMKIVDNENSVLTFRAPPGGFPQTSNPVDQKGAVTLDLKITNTTKHRQTYKVKCTNNEIFRTKIMPENNKHFFAIYHFKTEENTPARQLWTLNVKPEVLWDE</sequence>